<dbReference type="InterPro" id="IPR036322">
    <property type="entry name" value="WD40_repeat_dom_sf"/>
</dbReference>
<keyword evidence="2" id="KW-0963">Cytoplasm</keyword>
<dbReference type="PROSITE" id="PS50082">
    <property type="entry name" value="WD_REPEATS_2"/>
    <property type="match status" value="1"/>
</dbReference>
<feature type="compositionally biased region" description="Polar residues" evidence="7">
    <location>
        <begin position="338"/>
        <end position="365"/>
    </location>
</feature>
<feature type="region of interest" description="Disordered" evidence="7">
    <location>
        <begin position="453"/>
        <end position="501"/>
    </location>
</feature>
<feature type="region of interest" description="Disordered" evidence="7">
    <location>
        <begin position="324"/>
        <end position="365"/>
    </location>
</feature>
<evidence type="ECO:0000256" key="5">
    <source>
        <dbReference type="ARBA" id="ARBA00023212"/>
    </source>
</evidence>
<dbReference type="GO" id="GO:0008017">
    <property type="term" value="F:microtubule binding"/>
    <property type="evidence" value="ECO:0007669"/>
    <property type="project" value="InterPro"/>
</dbReference>
<evidence type="ECO:0000313" key="9">
    <source>
        <dbReference type="Proteomes" id="UP000492821"/>
    </source>
</evidence>
<dbReference type="Pfam" id="PF13925">
    <property type="entry name" value="Katanin_con80"/>
    <property type="match status" value="1"/>
</dbReference>
<dbReference type="InterPro" id="IPR019775">
    <property type="entry name" value="WD40_repeat_CS"/>
</dbReference>
<dbReference type="Proteomes" id="UP000492821">
    <property type="component" value="Unassembled WGS sequence"/>
</dbReference>
<keyword evidence="9" id="KW-1185">Reference proteome</keyword>
<evidence type="ECO:0000256" key="7">
    <source>
        <dbReference type="SAM" id="MobiDB-lite"/>
    </source>
</evidence>
<name>A0A7E4ZVH0_PANRE</name>
<evidence type="ECO:0000256" key="3">
    <source>
        <dbReference type="ARBA" id="ARBA00022574"/>
    </source>
</evidence>
<evidence type="ECO:0000313" key="10">
    <source>
        <dbReference type="WBParaSite" id="Pan_g20048.t1"/>
    </source>
</evidence>
<sequence>MQSKWRTRLETLPGIEDAMVGVIRPAAMAIVAANPLQSWSYDQFGTVKKLRPPREKTSVMALSADQRFVALGGDIVNILDLDRGAVARQLTDHTSSILGIAASPSSPHIWGTVGADRTIRMFDSRQHPGQVFVRRTEARYRCVRFAPADSGIFVGGDNIFGVDFRGVDMFTIRTPAQVVDIQCHPYDCFIMSCSEDKMVKVWDVETHECLTQSFALDSTPKRAVFSPDGAHIVASTMNKLYTMEWEQFRIVSQLSWATAKPSQFMVMDGEDITAPGDIATPAGPLRVDTLDLCFDENTLFHLGHAVDGNFLELCTASIDKLLSPPAPESARSPPLRLSTVSPPESVISTPDYSETTDISSYSNFTPTLNSTSIQSRITSLPVKKVLPRSTSASRPTPVISPPSSTKPSPVHGPVQRRVAAAGLNSVRSASNLGTSGMPPKVRSVSSHSLHVGLKRVNSGPDKGPKGPSPTTKRLPPAPAAVSKVPTRPVKPLASSGPKNITAGLQSGHADILKLIKRTATGARTIKNVMKSRNGSEDEVFADALQLPDKTVFAELLRKHVGKPKSLAVAARVLPELRMLMTSPNDEYVDISVKILEDIIGDLADSIRQGLLANRNSIGVDVTAERRERLCVQCKKALTELYTNASYVTEKLDESQALVFDTVIRRISNIVDA</sequence>
<dbReference type="WBParaSite" id="Pan_g20048.t1">
    <property type="protein sequence ID" value="Pan_g20048.t1"/>
    <property type="gene ID" value="Pan_g20048"/>
</dbReference>
<feature type="domain" description="Katanin p80 subunit C-terminal" evidence="8">
    <location>
        <begin position="537"/>
        <end position="642"/>
    </location>
</feature>
<proteinExistence type="predicted"/>
<evidence type="ECO:0000259" key="8">
    <source>
        <dbReference type="Pfam" id="PF13925"/>
    </source>
</evidence>
<organism evidence="9 10">
    <name type="scientific">Panagrellus redivivus</name>
    <name type="common">Microworm</name>
    <dbReference type="NCBI Taxonomy" id="6233"/>
    <lineage>
        <taxon>Eukaryota</taxon>
        <taxon>Metazoa</taxon>
        <taxon>Ecdysozoa</taxon>
        <taxon>Nematoda</taxon>
        <taxon>Chromadorea</taxon>
        <taxon>Rhabditida</taxon>
        <taxon>Tylenchina</taxon>
        <taxon>Panagrolaimomorpha</taxon>
        <taxon>Panagrolaimoidea</taxon>
        <taxon>Panagrolaimidae</taxon>
        <taxon>Panagrellus</taxon>
    </lineage>
</organism>
<evidence type="ECO:0000256" key="2">
    <source>
        <dbReference type="ARBA" id="ARBA00022490"/>
    </source>
</evidence>
<feature type="region of interest" description="Disordered" evidence="7">
    <location>
        <begin position="384"/>
        <end position="412"/>
    </location>
</feature>
<evidence type="ECO:0000256" key="1">
    <source>
        <dbReference type="ARBA" id="ARBA00004245"/>
    </source>
</evidence>
<accession>A0A7E4ZVH0</accession>
<dbReference type="SMART" id="SM00320">
    <property type="entry name" value="WD40"/>
    <property type="match status" value="2"/>
</dbReference>
<dbReference type="PANTHER" id="PTHR19845">
    <property type="entry name" value="KATANIN P80 SUBUNIT"/>
    <property type="match status" value="1"/>
</dbReference>
<evidence type="ECO:0000256" key="4">
    <source>
        <dbReference type="ARBA" id="ARBA00022737"/>
    </source>
</evidence>
<dbReference type="PROSITE" id="PS00678">
    <property type="entry name" value="WD_REPEATS_1"/>
    <property type="match status" value="1"/>
</dbReference>
<dbReference type="Gene3D" id="2.130.10.10">
    <property type="entry name" value="YVTN repeat-like/Quinoprotein amine dehydrogenase"/>
    <property type="match status" value="2"/>
</dbReference>
<dbReference type="AlphaFoldDB" id="A0A7E4ZVH0"/>
<dbReference type="GO" id="GO:0007019">
    <property type="term" value="P:microtubule depolymerization"/>
    <property type="evidence" value="ECO:0007669"/>
    <property type="project" value="TreeGrafter"/>
</dbReference>
<comment type="subcellular location">
    <subcellularLocation>
        <location evidence="1">Cytoplasm</location>
        <location evidence="1">Cytoskeleton</location>
    </subcellularLocation>
</comment>
<protein>
    <submittedName>
        <fullName evidence="10">Katanin_con80 domain-containing protein</fullName>
    </submittedName>
</protein>
<dbReference type="PANTHER" id="PTHR19845:SF0">
    <property type="entry name" value="KATANIN P80 WD40 REPEAT-CONTAINING SUBUNIT B1"/>
    <property type="match status" value="1"/>
</dbReference>
<dbReference type="SUPFAM" id="SSF50978">
    <property type="entry name" value="WD40 repeat-like"/>
    <property type="match status" value="1"/>
</dbReference>
<dbReference type="InterPro" id="IPR001680">
    <property type="entry name" value="WD40_rpt"/>
</dbReference>
<reference evidence="9" key="1">
    <citation type="journal article" date="2013" name="Genetics">
        <title>The draft genome and transcriptome of Panagrellus redivivus are shaped by the harsh demands of a free-living lifestyle.</title>
        <authorList>
            <person name="Srinivasan J."/>
            <person name="Dillman A.R."/>
            <person name="Macchietto M.G."/>
            <person name="Heikkinen L."/>
            <person name="Lakso M."/>
            <person name="Fracchia K.M."/>
            <person name="Antoshechkin I."/>
            <person name="Mortazavi A."/>
            <person name="Wong G."/>
            <person name="Sternberg P.W."/>
        </authorList>
    </citation>
    <scope>NUCLEOTIDE SEQUENCE [LARGE SCALE GENOMIC DNA]</scope>
    <source>
        <strain evidence="9">MT8872</strain>
    </source>
</reference>
<feature type="repeat" description="WD" evidence="6">
    <location>
        <begin position="178"/>
        <end position="212"/>
    </location>
</feature>
<dbReference type="Pfam" id="PF00400">
    <property type="entry name" value="WD40"/>
    <property type="match status" value="2"/>
</dbReference>
<keyword evidence="4" id="KW-0677">Repeat</keyword>
<keyword evidence="5" id="KW-0206">Cytoskeleton</keyword>
<keyword evidence="3 6" id="KW-0853">WD repeat</keyword>
<dbReference type="GO" id="GO:0008352">
    <property type="term" value="C:katanin complex"/>
    <property type="evidence" value="ECO:0007669"/>
    <property type="project" value="TreeGrafter"/>
</dbReference>
<evidence type="ECO:0000256" key="6">
    <source>
        <dbReference type="PROSITE-ProRule" id="PRU00221"/>
    </source>
</evidence>
<dbReference type="InterPro" id="IPR015943">
    <property type="entry name" value="WD40/YVTN_repeat-like_dom_sf"/>
</dbReference>
<reference evidence="10" key="2">
    <citation type="submission" date="2020-10" db="UniProtKB">
        <authorList>
            <consortium name="WormBaseParasite"/>
        </authorList>
    </citation>
    <scope>IDENTIFICATION</scope>
</reference>
<dbReference type="InterPro" id="IPR028021">
    <property type="entry name" value="Katanin_C-terminal"/>
</dbReference>